<dbReference type="EMBL" id="CATQJA010002665">
    <property type="protein sequence ID" value="CAJ0583755.1"/>
    <property type="molecule type" value="Genomic_DNA"/>
</dbReference>
<reference evidence="2" key="1">
    <citation type="submission" date="2023-06" db="EMBL/GenBank/DDBJ databases">
        <authorList>
            <person name="Delattre M."/>
        </authorList>
    </citation>
    <scope>NUCLEOTIDE SEQUENCE</scope>
    <source>
        <strain evidence="2">AF72</strain>
    </source>
</reference>
<keyword evidence="3" id="KW-1185">Reference proteome</keyword>
<organism evidence="2 3">
    <name type="scientific">Mesorhabditis spiculigera</name>
    <dbReference type="NCBI Taxonomy" id="96644"/>
    <lineage>
        <taxon>Eukaryota</taxon>
        <taxon>Metazoa</taxon>
        <taxon>Ecdysozoa</taxon>
        <taxon>Nematoda</taxon>
        <taxon>Chromadorea</taxon>
        <taxon>Rhabditida</taxon>
        <taxon>Rhabditina</taxon>
        <taxon>Rhabditomorpha</taxon>
        <taxon>Rhabditoidea</taxon>
        <taxon>Rhabditidae</taxon>
        <taxon>Mesorhabditinae</taxon>
        <taxon>Mesorhabditis</taxon>
    </lineage>
</organism>
<name>A0AA36DCK3_9BILA</name>
<protein>
    <submittedName>
        <fullName evidence="2">Uncharacterized protein</fullName>
    </submittedName>
</protein>
<dbReference type="Proteomes" id="UP001177023">
    <property type="component" value="Unassembled WGS sequence"/>
</dbReference>
<keyword evidence="1" id="KW-0732">Signal</keyword>
<evidence type="ECO:0000313" key="2">
    <source>
        <dbReference type="EMBL" id="CAJ0583755.1"/>
    </source>
</evidence>
<evidence type="ECO:0000313" key="3">
    <source>
        <dbReference type="Proteomes" id="UP001177023"/>
    </source>
</evidence>
<evidence type="ECO:0000256" key="1">
    <source>
        <dbReference type="SAM" id="SignalP"/>
    </source>
</evidence>
<sequence>MCMIAIFGLLLTQAFASSHWRPTEEVSCDLLQLEKGSPDFTVDVRLDPVITYQGDKLKEKYIYFYVKINGDRLVRDAWDVPPCNRTVADCRQFFHTSTRIGELFEAAVQRARNGVSTQLRFDFMDTTANITLVRTRMCGDFVFNYDSGMWEFLDFEYICAHVILLAPYKNEGHVPRCHEQKRRYSRHHLDIML</sequence>
<proteinExistence type="predicted"/>
<feature type="chain" id="PRO_5041241239" evidence="1">
    <location>
        <begin position="17"/>
        <end position="193"/>
    </location>
</feature>
<gene>
    <name evidence="2" type="ORF">MSPICULIGERA_LOCUS21824</name>
</gene>
<feature type="signal peptide" evidence="1">
    <location>
        <begin position="1"/>
        <end position="16"/>
    </location>
</feature>
<accession>A0AA36DCK3</accession>
<dbReference type="AlphaFoldDB" id="A0AA36DCK3"/>
<feature type="non-terminal residue" evidence="2">
    <location>
        <position position="193"/>
    </location>
</feature>
<comment type="caution">
    <text evidence="2">The sequence shown here is derived from an EMBL/GenBank/DDBJ whole genome shotgun (WGS) entry which is preliminary data.</text>
</comment>